<keyword evidence="2" id="KW-1185">Reference proteome</keyword>
<reference evidence="1" key="1">
    <citation type="journal article" date="2014" name="Int. J. Syst. Evol. Microbiol.">
        <title>Complete genome sequence of Corynebacterium casei LMG S-19264T (=DSM 44701T), isolated from a smear-ripened cheese.</title>
        <authorList>
            <consortium name="US DOE Joint Genome Institute (JGI-PGF)"/>
            <person name="Walter F."/>
            <person name="Albersmeier A."/>
            <person name="Kalinowski J."/>
            <person name="Ruckert C."/>
        </authorList>
    </citation>
    <scope>NUCLEOTIDE SEQUENCE</scope>
    <source>
        <strain evidence="1">JCM 3131</strain>
    </source>
</reference>
<accession>A0A918B8F1</accession>
<sequence length="95" mass="10510">MTAVPVEAQTWLVGRIHDQEVLSEVTGWWLDEDGVNPLTVGTWTGCRDGLVMRGTVQQAARVAAMRELVDWAERASSVEECEAIERVRAWVLASG</sequence>
<dbReference type="Proteomes" id="UP000620156">
    <property type="component" value="Unassembled WGS sequence"/>
</dbReference>
<dbReference type="RefSeq" id="WP_189215591.1">
    <property type="nucleotide sequence ID" value="NZ_BMQK01000002.1"/>
</dbReference>
<dbReference type="AlphaFoldDB" id="A0A918B8F1"/>
<evidence type="ECO:0000313" key="2">
    <source>
        <dbReference type="Proteomes" id="UP000620156"/>
    </source>
</evidence>
<comment type="caution">
    <text evidence="1">The sequence shown here is derived from an EMBL/GenBank/DDBJ whole genome shotgun (WGS) entry which is preliminary data.</text>
</comment>
<reference evidence="1" key="2">
    <citation type="submission" date="2020-09" db="EMBL/GenBank/DDBJ databases">
        <authorList>
            <person name="Sun Q."/>
            <person name="Ohkuma M."/>
        </authorList>
    </citation>
    <scope>NUCLEOTIDE SEQUENCE</scope>
    <source>
        <strain evidence="1">JCM 3131</strain>
    </source>
</reference>
<evidence type="ECO:0000313" key="1">
    <source>
        <dbReference type="EMBL" id="GGQ44882.1"/>
    </source>
</evidence>
<name>A0A918B8F1_9ACTN</name>
<proteinExistence type="predicted"/>
<dbReference type="EMBL" id="BMQK01000002">
    <property type="protein sequence ID" value="GGQ44882.1"/>
    <property type="molecule type" value="Genomic_DNA"/>
</dbReference>
<organism evidence="1 2">
    <name type="scientific">Streptomyces ruber</name>
    <dbReference type="NCBI Taxonomy" id="83378"/>
    <lineage>
        <taxon>Bacteria</taxon>
        <taxon>Bacillati</taxon>
        <taxon>Actinomycetota</taxon>
        <taxon>Actinomycetes</taxon>
        <taxon>Kitasatosporales</taxon>
        <taxon>Streptomycetaceae</taxon>
        <taxon>Streptomyces</taxon>
    </lineage>
</organism>
<protein>
    <submittedName>
        <fullName evidence="1">Uncharacterized protein</fullName>
    </submittedName>
</protein>
<gene>
    <name evidence="1" type="ORF">GCM10010145_11940</name>
</gene>